<dbReference type="PANTHER" id="PTHR13452">
    <property type="entry name" value="THUMP DOMAIN CONTAINING PROTEIN 1-RELATED"/>
    <property type="match status" value="1"/>
</dbReference>
<evidence type="ECO:0000256" key="1">
    <source>
        <dbReference type="SAM" id="MobiDB-lite"/>
    </source>
</evidence>
<organism evidence="2 3">
    <name type="scientific">Trypanosoma theileri</name>
    <dbReference type="NCBI Taxonomy" id="67003"/>
    <lineage>
        <taxon>Eukaryota</taxon>
        <taxon>Discoba</taxon>
        <taxon>Euglenozoa</taxon>
        <taxon>Kinetoplastea</taxon>
        <taxon>Metakinetoplastina</taxon>
        <taxon>Trypanosomatida</taxon>
        <taxon>Trypanosomatidae</taxon>
        <taxon>Trypanosoma</taxon>
    </lineage>
</organism>
<evidence type="ECO:0000313" key="3">
    <source>
        <dbReference type="Proteomes" id="UP000192257"/>
    </source>
</evidence>
<dbReference type="RefSeq" id="XP_028878724.1">
    <property type="nucleotide sequence ID" value="XM_029029927.1"/>
</dbReference>
<dbReference type="InterPro" id="IPR040183">
    <property type="entry name" value="THUMPD1-like"/>
</dbReference>
<protein>
    <recommendedName>
        <fullName evidence="4">THUMP domain-containing protein</fullName>
    </recommendedName>
</protein>
<name>A0A1X0NJH1_9TRYP</name>
<comment type="caution">
    <text evidence="2">The sequence shown here is derived from an EMBL/GenBank/DDBJ whole genome shotgun (WGS) entry which is preliminary data.</text>
</comment>
<feature type="compositionally biased region" description="Basic and acidic residues" evidence="1">
    <location>
        <begin position="69"/>
        <end position="84"/>
    </location>
</feature>
<accession>A0A1X0NJH1</accession>
<feature type="region of interest" description="Disordered" evidence="1">
    <location>
        <begin position="69"/>
        <end position="99"/>
    </location>
</feature>
<reference evidence="2 3" key="1">
    <citation type="submission" date="2017-03" db="EMBL/GenBank/DDBJ databases">
        <title>An alternative strategy for trypanosome survival in the mammalian bloodstream revealed through genome and transcriptome analysis of the ubiquitous bovine parasite Trypanosoma (Megatrypanum) theileri.</title>
        <authorList>
            <person name="Kelly S."/>
            <person name="Ivens A."/>
            <person name="Mott A."/>
            <person name="O'Neill E."/>
            <person name="Emms D."/>
            <person name="Macleod O."/>
            <person name="Voorheis P."/>
            <person name="Matthews J."/>
            <person name="Matthews K."/>
            <person name="Carrington M."/>
        </authorList>
    </citation>
    <scope>NUCLEOTIDE SEQUENCE [LARGE SCALE GENOMIC DNA]</scope>
    <source>
        <strain evidence="2">Edinburgh</strain>
    </source>
</reference>
<proteinExistence type="predicted"/>
<feature type="compositionally biased region" description="Acidic residues" evidence="1">
    <location>
        <begin position="143"/>
        <end position="153"/>
    </location>
</feature>
<evidence type="ECO:0000313" key="2">
    <source>
        <dbReference type="EMBL" id="ORC84658.1"/>
    </source>
</evidence>
<evidence type="ECO:0008006" key="4">
    <source>
        <dbReference type="Google" id="ProtNLM"/>
    </source>
</evidence>
<dbReference type="PANTHER" id="PTHR13452:SF10">
    <property type="entry name" value="THUMP DOMAIN-CONTAINING PROTEIN 1"/>
    <property type="match status" value="1"/>
</dbReference>
<feature type="compositionally biased region" description="Basic and acidic residues" evidence="1">
    <location>
        <begin position="116"/>
        <end position="128"/>
    </location>
</feature>
<dbReference type="Proteomes" id="UP000192257">
    <property type="component" value="Unassembled WGS sequence"/>
</dbReference>
<gene>
    <name evidence="2" type="ORF">TM35_000421160</name>
</gene>
<feature type="region of interest" description="Disordered" evidence="1">
    <location>
        <begin position="223"/>
        <end position="253"/>
    </location>
</feature>
<dbReference type="GeneID" id="39989707"/>
<dbReference type="GO" id="GO:0006400">
    <property type="term" value="P:tRNA modification"/>
    <property type="evidence" value="ECO:0007669"/>
    <property type="project" value="InterPro"/>
</dbReference>
<dbReference type="EMBL" id="NBCO01000042">
    <property type="protein sequence ID" value="ORC84658.1"/>
    <property type="molecule type" value="Genomic_DNA"/>
</dbReference>
<dbReference type="VEuPathDB" id="TriTrypDB:TM35_000421160"/>
<keyword evidence="3" id="KW-1185">Reference proteome</keyword>
<feature type="region of interest" description="Disordered" evidence="1">
    <location>
        <begin position="1"/>
        <end position="21"/>
    </location>
</feature>
<feature type="compositionally biased region" description="Basic and acidic residues" evidence="1">
    <location>
        <begin position="164"/>
        <end position="175"/>
    </location>
</feature>
<dbReference type="OrthoDB" id="277550at2759"/>
<feature type="region of interest" description="Disordered" evidence="1">
    <location>
        <begin position="116"/>
        <end position="175"/>
    </location>
</feature>
<dbReference type="AlphaFoldDB" id="A0A1X0NJH1"/>
<dbReference type="GO" id="GO:0003723">
    <property type="term" value="F:RNA binding"/>
    <property type="evidence" value="ECO:0007669"/>
    <property type="project" value="InterPro"/>
</dbReference>
<sequence length="421" mass="47330">MPPHKSYRQEAGKQRHHKGRVGRMLVPHGNVSGLLFTVNPRQEKKALREVQLYLHPLIADLEKTYVEENEKEGVKKDSLQKQDEEQGGMDTNLPLDNMPSTSSLLAAELAEYIPAHHDRHDRNIRSENIEDESDTASKSENNDNNDDDGDNDDGNTTPPRKRQKPEESGTKKERIANKCRWLAPLETGCKGHLMISIPFPSQQATEETVTTTTMTMGWSEKNYVSEEPSSDQVDSPLEGSLEAEKPSGDNPPLPHSILHNPLVQTVVERIFKDIEENPRPLLRHCFRLMPCELTCCPTLPEMRAGLERLLNVYFPPKPGNQQLHRVSFSFKVKNNTNVENKKAYLQAALEAAFPANRFVLIPSTRVKSCEGGVEATFCALVVHSTCAMGTQWHFTERSEYNLHAIGESHLELSSAVSKKTP</sequence>